<dbReference type="AlphaFoldDB" id="A0A1I0TLP6"/>
<evidence type="ECO:0000313" key="1">
    <source>
        <dbReference type="EMBL" id="SFA52718.1"/>
    </source>
</evidence>
<dbReference type="EMBL" id="FOJS01000038">
    <property type="protein sequence ID" value="SFA52718.1"/>
    <property type="molecule type" value="Genomic_DNA"/>
</dbReference>
<sequence length="102" mass="11712">MKSVYRKLKKVLMGHEGTIHISVHAKEQMNKRGYNKCDIALAIYNGKVVEKQYGKDLKMVIAGFDQSCNPIVIVVAWKGRYDFEIVTVMPPLDHRRFDKCIG</sequence>
<organism evidence="1 2">
    <name type="scientific">Parageobacillus thermantarcticus</name>
    <dbReference type="NCBI Taxonomy" id="186116"/>
    <lineage>
        <taxon>Bacteria</taxon>
        <taxon>Bacillati</taxon>
        <taxon>Bacillota</taxon>
        <taxon>Bacilli</taxon>
        <taxon>Bacillales</taxon>
        <taxon>Anoxybacillaceae</taxon>
        <taxon>Parageobacillus</taxon>
    </lineage>
</organism>
<protein>
    <recommendedName>
        <fullName evidence="3">DUF4258 domain-containing protein</fullName>
    </recommendedName>
</protein>
<keyword evidence="2" id="KW-1185">Reference proteome</keyword>
<dbReference type="RefSeq" id="WP_167359643.1">
    <property type="nucleotide sequence ID" value="NZ_FOJS01000038.1"/>
</dbReference>
<gene>
    <name evidence="1" type="ORF">SAMN05192569_10384</name>
</gene>
<evidence type="ECO:0000313" key="2">
    <source>
        <dbReference type="Proteomes" id="UP000198650"/>
    </source>
</evidence>
<dbReference type="Proteomes" id="UP000198650">
    <property type="component" value="Unassembled WGS sequence"/>
</dbReference>
<proteinExistence type="predicted"/>
<dbReference type="STRING" id="186116.SAMN05192569_10384"/>
<evidence type="ECO:0008006" key="3">
    <source>
        <dbReference type="Google" id="ProtNLM"/>
    </source>
</evidence>
<dbReference type="Pfam" id="PF14076">
    <property type="entry name" value="DUF4258"/>
    <property type="match status" value="1"/>
</dbReference>
<reference evidence="2" key="1">
    <citation type="submission" date="2016-10" db="EMBL/GenBank/DDBJ databases">
        <authorList>
            <person name="Varghese N."/>
            <person name="Submissions S."/>
        </authorList>
    </citation>
    <scope>NUCLEOTIDE SEQUENCE [LARGE SCALE GENOMIC DNA]</scope>
    <source>
        <strain evidence="2">M1</strain>
    </source>
</reference>
<dbReference type="InterPro" id="IPR025354">
    <property type="entry name" value="DUF4258"/>
</dbReference>
<accession>A0A1I0TLP6</accession>
<name>A0A1I0TLP6_9BACL</name>